<dbReference type="SUPFAM" id="SSF55729">
    <property type="entry name" value="Acyl-CoA N-acyltransferases (Nat)"/>
    <property type="match status" value="1"/>
</dbReference>
<feature type="domain" description="N-acetyltransferase" evidence="3">
    <location>
        <begin position="1"/>
        <end position="148"/>
    </location>
</feature>
<dbReference type="InterPro" id="IPR050832">
    <property type="entry name" value="Bact_Acetyltransf"/>
</dbReference>
<dbReference type="InterPro" id="IPR016181">
    <property type="entry name" value="Acyl_CoA_acyltransferase"/>
</dbReference>
<dbReference type="AlphaFoldDB" id="A0A563E817"/>
<dbReference type="Proteomes" id="UP000320244">
    <property type="component" value="Unassembled WGS sequence"/>
</dbReference>
<sequence length="148" mass="16398">MTATEYDQWRPNAVSDYAEHHTRAGSMPADQAHDLAAKQFAELLPDGVATGEHHLLIPELDGTVVGFLWLHIPTKDPATFIYDIVIDEGMRGQGLGRQVMQAGETYARERGANSMKLHVFGENAVARHLYESLGYRETNVMMSKSLGT</sequence>
<dbReference type="InterPro" id="IPR000182">
    <property type="entry name" value="GNAT_dom"/>
</dbReference>
<protein>
    <submittedName>
        <fullName evidence="4">GNAT family N-acetyltransferase</fullName>
    </submittedName>
</protein>
<dbReference type="Gene3D" id="3.40.630.30">
    <property type="match status" value="1"/>
</dbReference>
<evidence type="ECO:0000313" key="4">
    <source>
        <dbReference type="EMBL" id="TWP38341.1"/>
    </source>
</evidence>
<dbReference type="PANTHER" id="PTHR43877:SF2">
    <property type="entry name" value="AMINOALKYLPHOSPHONATE N-ACETYLTRANSFERASE-RELATED"/>
    <property type="match status" value="1"/>
</dbReference>
<dbReference type="CDD" id="cd04301">
    <property type="entry name" value="NAT_SF"/>
    <property type="match status" value="1"/>
</dbReference>
<reference evidence="4 5" key="1">
    <citation type="submission" date="2019-05" db="EMBL/GenBank/DDBJ databases">
        <authorList>
            <person name="Lee S.D."/>
        </authorList>
    </citation>
    <scope>NUCLEOTIDE SEQUENCE [LARGE SCALE GENOMIC DNA]</scope>
    <source>
        <strain evidence="4 5">C5-26</strain>
    </source>
</reference>
<evidence type="ECO:0000259" key="3">
    <source>
        <dbReference type="PROSITE" id="PS51186"/>
    </source>
</evidence>
<dbReference type="GO" id="GO:0016747">
    <property type="term" value="F:acyltransferase activity, transferring groups other than amino-acyl groups"/>
    <property type="evidence" value="ECO:0007669"/>
    <property type="project" value="InterPro"/>
</dbReference>
<reference evidence="4 5" key="2">
    <citation type="submission" date="2019-08" db="EMBL/GenBank/DDBJ databases">
        <title>Jejuicoccus antrihumi gen. nov., sp. nov., a new member of the family Dermacoccaceae isolated from a cave.</title>
        <authorList>
            <person name="Schumann P."/>
            <person name="Kim I.S."/>
        </authorList>
    </citation>
    <scope>NUCLEOTIDE SEQUENCE [LARGE SCALE GENOMIC DNA]</scope>
    <source>
        <strain evidence="4 5">C5-26</strain>
    </source>
</reference>
<name>A0A563E817_9MICO</name>
<keyword evidence="5" id="KW-1185">Reference proteome</keyword>
<dbReference type="EMBL" id="VCQV01000003">
    <property type="protein sequence ID" value="TWP38341.1"/>
    <property type="molecule type" value="Genomic_DNA"/>
</dbReference>
<keyword evidence="1 4" id="KW-0808">Transferase</keyword>
<organism evidence="4 5">
    <name type="scientific">Leekyejoonella antrihumi</name>
    <dbReference type="NCBI Taxonomy" id="1660198"/>
    <lineage>
        <taxon>Bacteria</taxon>
        <taxon>Bacillati</taxon>
        <taxon>Actinomycetota</taxon>
        <taxon>Actinomycetes</taxon>
        <taxon>Micrococcales</taxon>
        <taxon>Dermacoccaceae</taxon>
        <taxon>Leekyejoonella</taxon>
    </lineage>
</organism>
<dbReference type="PANTHER" id="PTHR43877">
    <property type="entry name" value="AMINOALKYLPHOSPHONATE N-ACETYLTRANSFERASE-RELATED-RELATED"/>
    <property type="match status" value="1"/>
</dbReference>
<keyword evidence="2" id="KW-0012">Acyltransferase</keyword>
<evidence type="ECO:0000256" key="2">
    <source>
        <dbReference type="ARBA" id="ARBA00023315"/>
    </source>
</evidence>
<comment type="caution">
    <text evidence="4">The sequence shown here is derived from an EMBL/GenBank/DDBJ whole genome shotgun (WGS) entry which is preliminary data.</text>
</comment>
<evidence type="ECO:0000256" key="1">
    <source>
        <dbReference type="ARBA" id="ARBA00022679"/>
    </source>
</evidence>
<evidence type="ECO:0000313" key="5">
    <source>
        <dbReference type="Proteomes" id="UP000320244"/>
    </source>
</evidence>
<dbReference type="PROSITE" id="PS51186">
    <property type="entry name" value="GNAT"/>
    <property type="match status" value="1"/>
</dbReference>
<proteinExistence type="predicted"/>
<gene>
    <name evidence="4" type="ORF">FGL98_03795</name>
</gene>
<dbReference type="Pfam" id="PF00583">
    <property type="entry name" value="Acetyltransf_1"/>
    <property type="match status" value="1"/>
</dbReference>
<accession>A0A563E817</accession>
<dbReference type="OrthoDB" id="3381976at2"/>